<sequence>MSGMNGTRTLLLMRHAKAENGHGIQDFDRSLTDRGRSQAEAVGRLLAERGYAPDHVVCSAARRARQTLDGVLGAMDPAPRPEVDYSEAAYPAGVDTLLELVNQVDADAETVLVVGHNPTVAQLAASFVGGEALAAYAPATVAAVELEVEWLYAAPGTGTGRLLN</sequence>
<dbReference type="InterPro" id="IPR013078">
    <property type="entry name" value="His_Pase_superF_clade-1"/>
</dbReference>
<dbReference type="EMBL" id="JACCHL010000001">
    <property type="protein sequence ID" value="NYH52555.1"/>
    <property type="molecule type" value="Genomic_DNA"/>
</dbReference>
<proteinExistence type="predicted"/>
<name>A0A7Y9XD66_9ACTN</name>
<dbReference type="SMART" id="SM00855">
    <property type="entry name" value="PGAM"/>
    <property type="match status" value="1"/>
</dbReference>
<dbReference type="SUPFAM" id="SSF53254">
    <property type="entry name" value="Phosphoglycerate mutase-like"/>
    <property type="match status" value="1"/>
</dbReference>
<dbReference type="GO" id="GO:0016787">
    <property type="term" value="F:hydrolase activity"/>
    <property type="evidence" value="ECO:0007669"/>
    <property type="project" value="UniProtKB-KW"/>
</dbReference>
<organism evidence="3 4">
    <name type="scientific">Nocardiopsis sinuspersici</name>
    <dbReference type="NCBI Taxonomy" id="501010"/>
    <lineage>
        <taxon>Bacteria</taxon>
        <taxon>Bacillati</taxon>
        <taxon>Actinomycetota</taxon>
        <taxon>Actinomycetes</taxon>
        <taxon>Streptosporangiales</taxon>
        <taxon>Nocardiopsidaceae</taxon>
        <taxon>Nocardiopsis</taxon>
    </lineage>
</organism>
<dbReference type="Proteomes" id="UP000584931">
    <property type="component" value="Unassembled WGS sequence"/>
</dbReference>
<evidence type="ECO:0000256" key="1">
    <source>
        <dbReference type="ARBA" id="ARBA00022801"/>
    </source>
</evidence>
<protein>
    <submittedName>
        <fullName evidence="3">Phosphohistidine phosphatase</fullName>
        <ecNumber evidence="3">3.1.3.-</ecNumber>
    </submittedName>
</protein>
<keyword evidence="1 3" id="KW-0378">Hydrolase</keyword>
<evidence type="ECO:0000256" key="2">
    <source>
        <dbReference type="PIRSR" id="PIRSR613078-2"/>
    </source>
</evidence>
<dbReference type="PANTHER" id="PTHR20935:SF1">
    <property type="entry name" value="SLL1549 PROTEIN"/>
    <property type="match status" value="1"/>
</dbReference>
<reference evidence="3 4" key="1">
    <citation type="submission" date="2020-07" db="EMBL/GenBank/DDBJ databases">
        <title>Sequencing the genomes of 1000 actinobacteria strains.</title>
        <authorList>
            <person name="Klenk H.-P."/>
        </authorList>
    </citation>
    <scope>NUCLEOTIDE SEQUENCE [LARGE SCALE GENOMIC DNA]</scope>
    <source>
        <strain evidence="3 4">DSM 45278</strain>
    </source>
</reference>
<evidence type="ECO:0000313" key="4">
    <source>
        <dbReference type="Proteomes" id="UP000584931"/>
    </source>
</evidence>
<dbReference type="EC" id="3.1.3.-" evidence="3"/>
<dbReference type="AlphaFoldDB" id="A0A7Y9XD66"/>
<comment type="caution">
    <text evidence="3">The sequence shown here is derived from an EMBL/GenBank/DDBJ whole genome shotgun (WGS) entry which is preliminary data.</text>
</comment>
<dbReference type="Gene3D" id="3.40.50.1240">
    <property type="entry name" value="Phosphoglycerate mutase-like"/>
    <property type="match status" value="1"/>
</dbReference>
<dbReference type="CDD" id="cd07067">
    <property type="entry name" value="HP_PGM_like"/>
    <property type="match status" value="1"/>
</dbReference>
<feature type="binding site" evidence="2">
    <location>
        <position position="63"/>
    </location>
    <ligand>
        <name>substrate</name>
    </ligand>
</feature>
<dbReference type="PANTHER" id="PTHR20935">
    <property type="entry name" value="PHOSPHOGLYCERATE MUTASE-RELATED"/>
    <property type="match status" value="1"/>
</dbReference>
<accession>A0A7Y9XD66</accession>
<evidence type="ECO:0000313" key="3">
    <source>
        <dbReference type="EMBL" id="NYH52555.1"/>
    </source>
</evidence>
<dbReference type="InterPro" id="IPR029033">
    <property type="entry name" value="His_PPase_superfam"/>
</dbReference>
<dbReference type="InterPro" id="IPR051021">
    <property type="entry name" value="Mito_Ser/Thr_phosphatase"/>
</dbReference>
<dbReference type="Pfam" id="PF00300">
    <property type="entry name" value="His_Phos_1"/>
    <property type="match status" value="1"/>
</dbReference>
<gene>
    <name evidence="3" type="ORF">HNR06_002144</name>
</gene>